<evidence type="ECO:0000313" key="2">
    <source>
        <dbReference type="Proteomes" id="UP000241311"/>
    </source>
</evidence>
<dbReference type="Pfam" id="PF23945">
    <property type="entry name" value="DUF7279"/>
    <property type="match status" value="1"/>
</dbReference>
<gene>
    <name evidence="1" type="ORF">CB4_002</name>
</gene>
<name>A0A2P0N9R7_9CAUD</name>
<evidence type="ECO:0000313" key="1">
    <source>
        <dbReference type="EMBL" id="AQT27844.1"/>
    </source>
</evidence>
<dbReference type="EMBL" id="KY549659">
    <property type="protein sequence ID" value="AQT27844.1"/>
    <property type="molecule type" value="Genomic_DNA"/>
</dbReference>
<protein>
    <submittedName>
        <fullName evidence="1">Uncharacterized protein</fullName>
    </submittedName>
</protein>
<sequence>MRTIKTSVMFFPADPVVVTKTKRDWMLADMASPAQWSIAVDFIVDANPMSASIHQYAFVAKPTSKQVRQCKRKAVIEHERELAQFMADYSHYL</sequence>
<dbReference type="InterPro" id="IPR055703">
    <property type="entry name" value="DUF7279"/>
</dbReference>
<accession>A0A2P0N9R7</accession>
<dbReference type="Proteomes" id="UP000241311">
    <property type="component" value="Segment"/>
</dbReference>
<reference evidence="1 2" key="1">
    <citation type="submission" date="2017-01" db="EMBL/GenBank/DDBJ databases">
        <title>Isolation and characterization of Pectobacterium phages.</title>
        <authorList>
            <person name="Buttimer C.T.H."/>
            <person name="Lucid A."/>
            <person name="Coffey A."/>
        </authorList>
    </citation>
    <scope>NUCLEOTIDE SEQUENCE [LARGE SCALE GENOMIC DNA]</scope>
</reference>
<proteinExistence type="predicted"/>
<organism evidence="1 2">
    <name type="scientific">Pectobacterium phage vB_PatP_CB4</name>
    <dbReference type="NCBI Taxonomy" id="1958919"/>
    <lineage>
        <taxon>Viruses</taxon>
        <taxon>Duplodnaviria</taxon>
        <taxon>Heunggongvirae</taxon>
        <taxon>Uroviricota</taxon>
        <taxon>Caudoviricetes</taxon>
        <taxon>Schitoviridae</taxon>
        <taxon>Cbunavirus</taxon>
        <taxon>Cbunavirus CB4</taxon>
    </lineage>
</organism>
<keyword evidence="2" id="KW-1185">Reference proteome</keyword>